<evidence type="ECO:0000313" key="2">
    <source>
        <dbReference type="Proteomes" id="UP001060085"/>
    </source>
</evidence>
<sequence>MIPFFSQAPLGVAEAVVEKVEGLVDASIEKDESGVLRGSTLHVSEREFEFGAGFEGVAGEESVLVEVSECDAHIKDKNSGMKWFFMIFYCNPVAELRIHSWTLLEHIGVGKSRPWLCGVDFNEVLSVHEVKGGQDRRRGNMRGFINVINKVGLVDLGMKRLLKNKVEEQAEELQEIKVDHNDQNRRGDLMKKREEGRNQSKGRFDPW</sequence>
<dbReference type="Proteomes" id="UP001060085">
    <property type="component" value="Linkage Group LG04"/>
</dbReference>
<name>A0ACC0BAI1_CATRO</name>
<accession>A0ACC0BAI1</accession>
<gene>
    <name evidence="1" type="ORF">M9H77_19465</name>
</gene>
<evidence type="ECO:0000313" key="1">
    <source>
        <dbReference type="EMBL" id="KAI5669612.1"/>
    </source>
</evidence>
<comment type="caution">
    <text evidence="1">The sequence shown here is derived from an EMBL/GenBank/DDBJ whole genome shotgun (WGS) entry which is preliminary data.</text>
</comment>
<reference evidence="2" key="1">
    <citation type="journal article" date="2023" name="Nat. Plants">
        <title>Single-cell RNA sequencing provides a high-resolution roadmap for understanding the multicellular compartmentation of specialized metabolism.</title>
        <authorList>
            <person name="Sun S."/>
            <person name="Shen X."/>
            <person name="Li Y."/>
            <person name="Li Y."/>
            <person name="Wang S."/>
            <person name="Li R."/>
            <person name="Zhang H."/>
            <person name="Shen G."/>
            <person name="Guo B."/>
            <person name="Wei J."/>
            <person name="Xu J."/>
            <person name="St-Pierre B."/>
            <person name="Chen S."/>
            <person name="Sun C."/>
        </authorList>
    </citation>
    <scope>NUCLEOTIDE SEQUENCE [LARGE SCALE GENOMIC DNA]</scope>
</reference>
<organism evidence="1 2">
    <name type="scientific">Catharanthus roseus</name>
    <name type="common">Madagascar periwinkle</name>
    <name type="synonym">Vinca rosea</name>
    <dbReference type="NCBI Taxonomy" id="4058"/>
    <lineage>
        <taxon>Eukaryota</taxon>
        <taxon>Viridiplantae</taxon>
        <taxon>Streptophyta</taxon>
        <taxon>Embryophyta</taxon>
        <taxon>Tracheophyta</taxon>
        <taxon>Spermatophyta</taxon>
        <taxon>Magnoliopsida</taxon>
        <taxon>eudicotyledons</taxon>
        <taxon>Gunneridae</taxon>
        <taxon>Pentapetalae</taxon>
        <taxon>asterids</taxon>
        <taxon>lamiids</taxon>
        <taxon>Gentianales</taxon>
        <taxon>Apocynaceae</taxon>
        <taxon>Rauvolfioideae</taxon>
        <taxon>Vinceae</taxon>
        <taxon>Catharanthinae</taxon>
        <taxon>Catharanthus</taxon>
    </lineage>
</organism>
<keyword evidence="2" id="KW-1185">Reference proteome</keyword>
<dbReference type="EMBL" id="CM044704">
    <property type="protein sequence ID" value="KAI5669612.1"/>
    <property type="molecule type" value="Genomic_DNA"/>
</dbReference>
<proteinExistence type="predicted"/>
<protein>
    <submittedName>
        <fullName evidence="1">Uncharacterized protein</fullName>
    </submittedName>
</protein>